<keyword evidence="2" id="KW-1133">Transmembrane helix</keyword>
<organism evidence="3 4">
    <name type="scientific">Cladonia borealis</name>
    <dbReference type="NCBI Taxonomy" id="184061"/>
    <lineage>
        <taxon>Eukaryota</taxon>
        <taxon>Fungi</taxon>
        <taxon>Dikarya</taxon>
        <taxon>Ascomycota</taxon>
        <taxon>Pezizomycotina</taxon>
        <taxon>Lecanoromycetes</taxon>
        <taxon>OSLEUM clade</taxon>
        <taxon>Lecanoromycetidae</taxon>
        <taxon>Lecanorales</taxon>
        <taxon>Lecanorineae</taxon>
        <taxon>Cladoniaceae</taxon>
        <taxon>Cladonia</taxon>
    </lineage>
</organism>
<dbReference type="Gene3D" id="2.120.10.70">
    <property type="entry name" value="Fucose-specific lectin"/>
    <property type="match status" value="1"/>
</dbReference>
<dbReference type="Proteomes" id="UP001166286">
    <property type="component" value="Unassembled WGS sequence"/>
</dbReference>
<evidence type="ECO:0008006" key="5">
    <source>
        <dbReference type="Google" id="ProtNLM"/>
    </source>
</evidence>
<feature type="compositionally biased region" description="Polar residues" evidence="1">
    <location>
        <begin position="153"/>
        <end position="175"/>
    </location>
</feature>
<feature type="transmembrane region" description="Helical" evidence="2">
    <location>
        <begin position="126"/>
        <end position="150"/>
    </location>
</feature>
<feature type="compositionally biased region" description="Polar residues" evidence="1">
    <location>
        <begin position="73"/>
        <end position="92"/>
    </location>
</feature>
<keyword evidence="2" id="KW-0472">Membrane</keyword>
<reference evidence="3" key="1">
    <citation type="submission" date="2023-03" db="EMBL/GenBank/DDBJ databases">
        <title>Complete genome of Cladonia borealis.</title>
        <authorList>
            <person name="Park H."/>
        </authorList>
    </citation>
    <scope>NUCLEOTIDE SEQUENCE</scope>
    <source>
        <strain evidence="3">ANT050790</strain>
    </source>
</reference>
<keyword evidence="4" id="KW-1185">Reference proteome</keyword>
<comment type="caution">
    <text evidence="3">The sequence shown here is derived from an EMBL/GenBank/DDBJ whole genome shotgun (WGS) entry which is preliminary data.</text>
</comment>
<sequence>MPRRSSYDLEKSPVEHGDYEGLQLDTRAKENREKHTRGSRPQSRPQGFVNTDYAHGGTYIDEKYGQRTVVNEFSPSSPDSTVRSGLSPTSPESPRKIGDIPPSPSTTTATRVPAGRRICGLRRRHFWELFGLLVAIIIAAAVIGGVVGGLQNHGGSSPQKATAQPPSNTTSNSVLPLSPGDVQIGSPLGIVSYDEGPPESLEQRQAFRIYFQSALGNIKEAVSYHLRPWQSALPIFTDAINNTGLATVTYLNDTSQQGSIFYVGDNGLLQEKRYIYNSTSYWEPGTLNNLNLPMIGNISLPPGDNNDVENSWDSYRMAAVYSTNFYTGPGIRLFYHSQQLNGSSFVQEMIWIQANDSWSEGAKLSNVWPNSHIAATLDNSTNILRLFFSSGGNTLQEMWLPITDPNAEYTAGLSIKDFLDHDNSDIAATTVNGTTYLYHYSNSTLAAQPGIHELIISGTPGAVNDQEAYNVSSPLVSSPELTVNGDVSLYQPLTVSNTVVPGLTPQIYVFWADQITGDPETTASGYKELAEISRDFSNSTWPMSGELQIPLGSTNSQPS</sequence>
<evidence type="ECO:0000256" key="2">
    <source>
        <dbReference type="SAM" id="Phobius"/>
    </source>
</evidence>
<feature type="region of interest" description="Disordered" evidence="1">
    <location>
        <begin position="1"/>
        <end position="55"/>
    </location>
</feature>
<keyword evidence="2" id="KW-0812">Transmembrane</keyword>
<proteinExistence type="predicted"/>
<feature type="region of interest" description="Disordered" evidence="1">
    <location>
        <begin position="73"/>
        <end position="112"/>
    </location>
</feature>
<feature type="region of interest" description="Disordered" evidence="1">
    <location>
        <begin position="153"/>
        <end position="178"/>
    </location>
</feature>
<feature type="compositionally biased region" description="Basic and acidic residues" evidence="1">
    <location>
        <begin position="1"/>
        <end position="19"/>
    </location>
</feature>
<evidence type="ECO:0000313" key="3">
    <source>
        <dbReference type="EMBL" id="KAK0517040.1"/>
    </source>
</evidence>
<dbReference type="SUPFAM" id="SSF89372">
    <property type="entry name" value="Fucose-specific lectin"/>
    <property type="match status" value="1"/>
</dbReference>
<feature type="compositionally biased region" description="Polar residues" evidence="1">
    <location>
        <begin position="39"/>
        <end position="49"/>
    </location>
</feature>
<evidence type="ECO:0000313" key="4">
    <source>
        <dbReference type="Proteomes" id="UP001166286"/>
    </source>
</evidence>
<gene>
    <name evidence="3" type="ORF">JMJ35_000195</name>
</gene>
<accession>A0AA39RAM4</accession>
<dbReference type="EMBL" id="JAFEKC020000001">
    <property type="protein sequence ID" value="KAK0517040.1"/>
    <property type="molecule type" value="Genomic_DNA"/>
</dbReference>
<evidence type="ECO:0000256" key="1">
    <source>
        <dbReference type="SAM" id="MobiDB-lite"/>
    </source>
</evidence>
<protein>
    <recommendedName>
        <fullName evidence="5">Fucose-specific lectin</fullName>
    </recommendedName>
</protein>
<name>A0AA39RAM4_9LECA</name>
<dbReference type="AlphaFoldDB" id="A0AA39RAM4"/>